<accession>A0A803NC59</accession>
<dbReference type="EnsemblPlants" id="AUR62043673-RA">
    <property type="protein sequence ID" value="AUR62043673-RA:cds"/>
    <property type="gene ID" value="AUR62043673"/>
</dbReference>
<protein>
    <recommendedName>
        <fullName evidence="1">Zinc knuckle CX2CX4HX4C domain-containing protein</fullName>
    </recommendedName>
</protein>
<dbReference type="Pfam" id="PF14392">
    <property type="entry name" value="zf-CCHC_4"/>
    <property type="match status" value="1"/>
</dbReference>
<dbReference type="InterPro" id="IPR025836">
    <property type="entry name" value="Zn_knuckle_CX2CX4HX4C"/>
</dbReference>
<reference evidence="2" key="2">
    <citation type="submission" date="2021-03" db="UniProtKB">
        <authorList>
            <consortium name="EnsemblPlants"/>
        </authorList>
    </citation>
    <scope>IDENTIFICATION</scope>
</reference>
<sequence>MGILVTPPPNYNALSHINFNNSVIGVFVGPNPPSATYVQHIINQRWVSRGHVRVHRTGDYFLFECLVQSDLEGLLRQYSTVFDGRIINLRRYGANLIPQQINFSTARLWVRVYGLPLQFLTEAWARRIFVHVGYLDSLEPITNGRLPERAELRACMIVDVTQPLIPGCFVPVQGERVIWVYFRYEGVFRFCKTCGCVGHSTSNCNLRREVATRRLMRRLEAVERDGLRVLHGPLDYPYYTNFVRGLPDVFRYRNWAVNLTRPQEPEDIPIGK</sequence>
<dbReference type="OMA" id="FRVEHIG"/>
<proteinExistence type="predicted"/>
<evidence type="ECO:0000259" key="1">
    <source>
        <dbReference type="Pfam" id="PF14392"/>
    </source>
</evidence>
<dbReference type="Proteomes" id="UP000596660">
    <property type="component" value="Unplaced"/>
</dbReference>
<evidence type="ECO:0000313" key="2">
    <source>
        <dbReference type="EnsemblPlants" id="AUR62043673-RA:cds"/>
    </source>
</evidence>
<organism evidence="2 3">
    <name type="scientific">Chenopodium quinoa</name>
    <name type="common">Quinoa</name>
    <dbReference type="NCBI Taxonomy" id="63459"/>
    <lineage>
        <taxon>Eukaryota</taxon>
        <taxon>Viridiplantae</taxon>
        <taxon>Streptophyta</taxon>
        <taxon>Embryophyta</taxon>
        <taxon>Tracheophyta</taxon>
        <taxon>Spermatophyta</taxon>
        <taxon>Magnoliopsida</taxon>
        <taxon>eudicotyledons</taxon>
        <taxon>Gunneridae</taxon>
        <taxon>Pentapetalae</taxon>
        <taxon>Caryophyllales</taxon>
        <taxon>Chenopodiaceae</taxon>
        <taxon>Chenopodioideae</taxon>
        <taxon>Atripliceae</taxon>
        <taxon>Chenopodium</taxon>
    </lineage>
</organism>
<evidence type="ECO:0000313" key="3">
    <source>
        <dbReference type="Proteomes" id="UP000596660"/>
    </source>
</evidence>
<reference evidence="2" key="1">
    <citation type="journal article" date="2017" name="Nature">
        <title>The genome of Chenopodium quinoa.</title>
        <authorList>
            <person name="Jarvis D.E."/>
            <person name="Ho Y.S."/>
            <person name="Lightfoot D.J."/>
            <person name="Schmoeckel S.M."/>
            <person name="Li B."/>
            <person name="Borm T.J.A."/>
            <person name="Ohyanagi H."/>
            <person name="Mineta K."/>
            <person name="Michell C.T."/>
            <person name="Saber N."/>
            <person name="Kharbatia N.M."/>
            <person name="Rupper R.R."/>
            <person name="Sharp A.R."/>
            <person name="Dally N."/>
            <person name="Boughton B.A."/>
            <person name="Woo Y.H."/>
            <person name="Gao G."/>
            <person name="Schijlen E.G.W.M."/>
            <person name="Guo X."/>
            <person name="Momin A.A."/>
            <person name="Negrao S."/>
            <person name="Al-Babili S."/>
            <person name="Gehring C."/>
            <person name="Roessner U."/>
            <person name="Jung C."/>
            <person name="Murphy K."/>
            <person name="Arold S.T."/>
            <person name="Gojobori T."/>
            <person name="van der Linden C.G."/>
            <person name="van Loo E.N."/>
            <person name="Jellen E.N."/>
            <person name="Maughan P.J."/>
            <person name="Tester M."/>
        </authorList>
    </citation>
    <scope>NUCLEOTIDE SEQUENCE [LARGE SCALE GENOMIC DNA]</scope>
    <source>
        <strain evidence="2">cv. PI 614886</strain>
    </source>
</reference>
<dbReference type="AlphaFoldDB" id="A0A803NC59"/>
<dbReference type="InterPro" id="IPR040256">
    <property type="entry name" value="At4g02000-like"/>
</dbReference>
<dbReference type="Gramene" id="AUR62043673-RA">
    <property type="protein sequence ID" value="AUR62043673-RA:cds"/>
    <property type="gene ID" value="AUR62043673"/>
</dbReference>
<name>A0A803NC59_CHEQI</name>
<keyword evidence="3" id="KW-1185">Reference proteome</keyword>
<dbReference type="PANTHER" id="PTHR31286:SF167">
    <property type="entry name" value="OS09G0268800 PROTEIN"/>
    <property type="match status" value="1"/>
</dbReference>
<feature type="domain" description="Zinc knuckle CX2CX4HX4C" evidence="1">
    <location>
        <begin position="158"/>
        <end position="205"/>
    </location>
</feature>
<dbReference type="PANTHER" id="PTHR31286">
    <property type="entry name" value="GLYCINE-RICH CELL WALL STRUCTURAL PROTEIN 1.8-LIKE"/>
    <property type="match status" value="1"/>
</dbReference>